<reference evidence="2 3" key="1">
    <citation type="submission" date="2024-09" db="EMBL/GenBank/DDBJ databases">
        <authorList>
            <person name="Sun Q."/>
            <person name="Mori K."/>
        </authorList>
    </citation>
    <scope>NUCLEOTIDE SEQUENCE [LARGE SCALE GENOMIC DNA]</scope>
    <source>
        <strain evidence="2 3">CCM 4839</strain>
    </source>
</reference>
<comment type="caution">
    <text evidence="2">The sequence shown here is derived from an EMBL/GenBank/DDBJ whole genome shotgun (WGS) entry which is preliminary data.</text>
</comment>
<proteinExistence type="predicted"/>
<evidence type="ECO:0000313" key="3">
    <source>
        <dbReference type="Proteomes" id="UP001589818"/>
    </source>
</evidence>
<feature type="transmembrane region" description="Helical" evidence="1">
    <location>
        <begin position="15"/>
        <end position="34"/>
    </location>
</feature>
<dbReference type="RefSeq" id="WP_204820759.1">
    <property type="nucleotide sequence ID" value="NZ_JANHOF010000020.1"/>
</dbReference>
<keyword evidence="1" id="KW-0472">Membrane</keyword>
<keyword evidence="3" id="KW-1185">Reference proteome</keyword>
<protein>
    <submittedName>
        <fullName evidence="2">Uncharacterized protein</fullName>
    </submittedName>
</protein>
<evidence type="ECO:0000256" key="1">
    <source>
        <dbReference type="SAM" id="Phobius"/>
    </source>
</evidence>
<evidence type="ECO:0000313" key="2">
    <source>
        <dbReference type="EMBL" id="MFC0390063.1"/>
    </source>
</evidence>
<name>A0ABV6J2G4_9BACL</name>
<keyword evidence="1" id="KW-1133">Transmembrane helix</keyword>
<gene>
    <name evidence="2" type="ORF">ACFFJ8_01610</name>
</gene>
<sequence>MTDPGTGLTIKPPSGIPAIILFSFLAGMKSIVLIRLIQNGNDQQTIIYIYIGMIFIYLILLAIEICKLFIKPSVLVFHPESLSIRGRSIEANEIERIMVMGYFKPILGIKPFGKKMVPFKLCFRFVGAAHTGIDELTRWAKQNNIAVINKRFMRWW</sequence>
<organism evidence="2 3">
    <name type="scientific">Paenibacillus mendelii</name>
    <dbReference type="NCBI Taxonomy" id="206163"/>
    <lineage>
        <taxon>Bacteria</taxon>
        <taxon>Bacillati</taxon>
        <taxon>Bacillota</taxon>
        <taxon>Bacilli</taxon>
        <taxon>Bacillales</taxon>
        <taxon>Paenibacillaceae</taxon>
        <taxon>Paenibacillus</taxon>
    </lineage>
</organism>
<dbReference type="Proteomes" id="UP001589818">
    <property type="component" value="Unassembled WGS sequence"/>
</dbReference>
<keyword evidence="1" id="KW-0812">Transmembrane</keyword>
<feature type="transmembrane region" description="Helical" evidence="1">
    <location>
        <begin position="46"/>
        <end position="70"/>
    </location>
</feature>
<accession>A0ABV6J2G4</accession>
<dbReference type="EMBL" id="JBHLVF010000006">
    <property type="protein sequence ID" value="MFC0390063.1"/>
    <property type="molecule type" value="Genomic_DNA"/>
</dbReference>